<accession>F0XBJ0</accession>
<dbReference type="PANTHER" id="PTHR33119:SF1">
    <property type="entry name" value="FE2OG DIOXYGENASE DOMAIN-CONTAINING PROTEIN"/>
    <property type="match status" value="1"/>
</dbReference>
<evidence type="ECO:0000259" key="1">
    <source>
        <dbReference type="Pfam" id="PF14033"/>
    </source>
</evidence>
<proteinExistence type="predicted"/>
<dbReference type="RefSeq" id="XP_014174395.1">
    <property type="nucleotide sequence ID" value="XM_014318920.1"/>
</dbReference>
<evidence type="ECO:0000259" key="2">
    <source>
        <dbReference type="Pfam" id="PF21666"/>
    </source>
</evidence>
<dbReference type="OrthoDB" id="415532at2759"/>
<evidence type="ECO:0000313" key="4">
    <source>
        <dbReference type="Proteomes" id="UP000007796"/>
    </source>
</evidence>
<evidence type="ECO:0000313" key="3">
    <source>
        <dbReference type="EMBL" id="EFX04913.1"/>
    </source>
</evidence>
<feature type="domain" description="DUF4246" evidence="2">
    <location>
        <begin position="35"/>
        <end position="99"/>
    </location>
</feature>
<dbReference type="eggNOG" id="ENOG502QQIE">
    <property type="taxonomic scope" value="Eukaryota"/>
</dbReference>
<organism evidence="4">
    <name type="scientific">Grosmannia clavigera (strain kw1407 / UAMH 11150)</name>
    <name type="common">Blue stain fungus</name>
    <name type="synonym">Graphiocladiella clavigera</name>
    <dbReference type="NCBI Taxonomy" id="655863"/>
    <lineage>
        <taxon>Eukaryota</taxon>
        <taxon>Fungi</taxon>
        <taxon>Dikarya</taxon>
        <taxon>Ascomycota</taxon>
        <taxon>Pezizomycotina</taxon>
        <taxon>Sordariomycetes</taxon>
        <taxon>Sordariomycetidae</taxon>
        <taxon>Ophiostomatales</taxon>
        <taxon>Ophiostomataceae</taxon>
        <taxon>Leptographium</taxon>
    </lineage>
</organism>
<dbReference type="STRING" id="655863.F0XBJ0"/>
<feature type="domain" description="DUF4246" evidence="1">
    <location>
        <begin position="110"/>
        <end position="665"/>
    </location>
</feature>
<dbReference type="PANTHER" id="PTHR33119">
    <property type="entry name" value="IFI3P"/>
    <property type="match status" value="1"/>
</dbReference>
<name>F0XBJ0_GROCL</name>
<dbReference type="EMBL" id="GL629756">
    <property type="protein sequence ID" value="EFX04913.1"/>
    <property type="molecule type" value="Genomic_DNA"/>
</dbReference>
<dbReference type="GeneID" id="25978468"/>
<dbReference type="InterPro" id="IPR025340">
    <property type="entry name" value="DUF4246"/>
</dbReference>
<dbReference type="Pfam" id="PF21666">
    <property type="entry name" value="DUF4246_N"/>
    <property type="match status" value="1"/>
</dbReference>
<dbReference type="InterPro" id="IPR049207">
    <property type="entry name" value="DUF4246_N"/>
</dbReference>
<dbReference type="HOGENOM" id="CLU_012066_2_0_1"/>
<dbReference type="InterPro" id="IPR049192">
    <property type="entry name" value="DUF4246_C"/>
</dbReference>
<dbReference type="Pfam" id="PF14033">
    <property type="entry name" value="DUF4246"/>
    <property type="match status" value="1"/>
</dbReference>
<evidence type="ECO:0008006" key="5">
    <source>
        <dbReference type="Google" id="ProtNLM"/>
    </source>
</evidence>
<gene>
    <name evidence="3" type="ORF">CMQ_5175</name>
</gene>
<reference evidence="3 4" key="1">
    <citation type="journal article" date="2011" name="Proc. Natl. Acad. Sci. U.S.A.">
        <title>Genome and transcriptome analyses of the mountain pine beetle-fungal symbiont Grosmannia clavigera, a lodgepole pine pathogen.</title>
        <authorList>
            <person name="DiGuistini S."/>
            <person name="Wang Y."/>
            <person name="Liao N.Y."/>
            <person name="Taylor G."/>
            <person name="Tanguay P."/>
            <person name="Feau N."/>
            <person name="Henrissat B."/>
            <person name="Chan S.K."/>
            <person name="Hesse-Orce U."/>
            <person name="Alamouti S.M."/>
            <person name="Tsui C.K.M."/>
            <person name="Docking R.T."/>
            <person name="Levasseur A."/>
            <person name="Haridas S."/>
            <person name="Robertson G."/>
            <person name="Birol I."/>
            <person name="Holt R.A."/>
            <person name="Marra M.A."/>
            <person name="Hamelin R.C."/>
            <person name="Hirst M."/>
            <person name="Jones S.J.M."/>
            <person name="Bohlmann J."/>
            <person name="Breuil C."/>
        </authorList>
    </citation>
    <scope>NUCLEOTIDE SEQUENCE [LARGE SCALE GENOMIC DNA]</scope>
    <source>
        <strain evidence="4">kw1407 / UAMH 11150</strain>
    </source>
</reference>
<sequence length="731" mass="82156">MTARCGWRSRNELTHEAYRTEDPDLDNSGNGPLRVPGFGYDVLMQCKVNDRFSHGFLDWAQTQLTAREIAMLHQMNKITDEPCWEVNINNPVIVARWAADALTAPLISPRTWDWCMAELRDKAAVFASTGLVHVLNAASRVCKSDALISPELLSSLEVEVDDLARQQDAASAYNFGNKNAARPSTAQRPGLVDPDLHPLVYGTSRVLSHGGRVGMEDVALASGQGIVEDPHWQSFRNGSGSHTAQPAREPRAFRFSPNFQWLPCEVSFLPEAPPGNTKVVVSSYINNLHPVWHQSLYKIIEQYISASIEPWNAVLVRRDQGRDPQRIITYGVQWKSDFPERAAALASRQRKIIQPHKDACAEARAVRDITSIPLAPLLKPRSSMACNCLSRDDRIGSNRVVRMKSARARPWLHPEPGESFTYEDWKAGKNNFPVVNGMQLVGNEYHSLPPKENHNFYGISLQDMFGDKGLQVIVEIGGIELTPEEPTRYVKLQRPVFIVAFQTNAFSDAADWQLSGLLNEHIVATTMVYFSSSNVTPESGALSFRVEADLDAMAHVHGSSLSMPFRRMYEPLADIYGVVPIEDLQEGSFRLISGRSVQELGTVSTPDGRSVTFPNVMQHRIGACSLADPSKPGHRRFLRLHLVDPHYRICSTRNVPPQQNSWWADAGWWQIDWKARGLPAELLDMIADHIGDECPMGQTEAERLRLLLLEERAVRQQRTMEDIERYVFGQW</sequence>
<dbReference type="InParanoid" id="F0XBJ0"/>
<dbReference type="Proteomes" id="UP000007796">
    <property type="component" value="Unassembled WGS sequence"/>
</dbReference>
<dbReference type="AlphaFoldDB" id="F0XBJ0"/>
<keyword evidence="4" id="KW-1185">Reference proteome</keyword>
<protein>
    <recommendedName>
        <fullName evidence="5">Duf1665 domain containing protein</fullName>
    </recommendedName>
</protein>